<accession>A0ABN9WZN0</accession>
<dbReference type="Proteomes" id="UP001189429">
    <property type="component" value="Unassembled WGS sequence"/>
</dbReference>
<evidence type="ECO:0000313" key="3">
    <source>
        <dbReference type="Proteomes" id="UP001189429"/>
    </source>
</evidence>
<protein>
    <submittedName>
        <fullName evidence="2">Uncharacterized protein</fullName>
    </submittedName>
</protein>
<feature type="region of interest" description="Disordered" evidence="1">
    <location>
        <begin position="82"/>
        <end position="109"/>
    </location>
</feature>
<evidence type="ECO:0000256" key="1">
    <source>
        <dbReference type="SAM" id="MobiDB-lite"/>
    </source>
</evidence>
<organism evidence="2 3">
    <name type="scientific">Prorocentrum cordatum</name>
    <dbReference type="NCBI Taxonomy" id="2364126"/>
    <lineage>
        <taxon>Eukaryota</taxon>
        <taxon>Sar</taxon>
        <taxon>Alveolata</taxon>
        <taxon>Dinophyceae</taxon>
        <taxon>Prorocentrales</taxon>
        <taxon>Prorocentraceae</taxon>
        <taxon>Prorocentrum</taxon>
    </lineage>
</organism>
<dbReference type="EMBL" id="CAUYUJ010019613">
    <property type="protein sequence ID" value="CAK0892419.1"/>
    <property type="molecule type" value="Genomic_DNA"/>
</dbReference>
<keyword evidence="3" id="KW-1185">Reference proteome</keyword>
<proteinExistence type="predicted"/>
<evidence type="ECO:0000313" key="2">
    <source>
        <dbReference type="EMBL" id="CAK0892419.1"/>
    </source>
</evidence>
<feature type="compositionally biased region" description="Gly residues" evidence="1">
    <location>
        <begin position="96"/>
        <end position="109"/>
    </location>
</feature>
<reference evidence="2" key="1">
    <citation type="submission" date="2023-10" db="EMBL/GenBank/DDBJ databases">
        <authorList>
            <person name="Chen Y."/>
            <person name="Shah S."/>
            <person name="Dougan E. K."/>
            <person name="Thang M."/>
            <person name="Chan C."/>
        </authorList>
    </citation>
    <scope>NUCLEOTIDE SEQUENCE [LARGE SCALE GENOMIC DNA]</scope>
</reference>
<feature type="non-terminal residue" evidence="2">
    <location>
        <position position="1"/>
    </location>
</feature>
<sequence length="272" mass="27398">EGMEYVRNDGYALLSELLARPEARVALEALAPGTVALLEQGDDTPAPALAAVREAVEASRMCGRHALDLWDDWVRLSEEAVPVTGGRASGPAATPTGGGPRGDGAGAVPGRPGGALVVAGSSAVGEVRPLAAPRSAAREQLAWWQGEDAEDEEGPAAIGRVAEAPAARPPAPRAPCRAQPGPDPWAGAGDPWASALAGPASAAAQGAPPAGGVAAAQSSGAAEEPWSSPEASAAEIRALAQKLPRDAPRGVREFLAAWATEREQHEGALTAP</sequence>
<feature type="compositionally biased region" description="Low complexity" evidence="1">
    <location>
        <begin position="84"/>
        <end position="95"/>
    </location>
</feature>
<feature type="compositionally biased region" description="Low complexity" evidence="1">
    <location>
        <begin position="174"/>
        <end position="222"/>
    </location>
</feature>
<feature type="region of interest" description="Disordered" evidence="1">
    <location>
        <begin position="164"/>
        <end position="233"/>
    </location>
</feature>
<name>A0ABN9WZN0_9DINO</name>
<gene>
    <name evidence="2" type="ORF">PCOR1329_LOCUS72080</name>
</gene>
<comment type="caution">
    <text evidence="2">The sequence shown here is derived from an EMBL/GenBank/DDBJ whole genome shotgun (WGS) entry which is preliminary data.</text>
</comment>